<accession>A0ABU2GAT2</accession>
<sequence length="128" mass="14166">MTDSRPEQTSAPPSESGSALDSPPQDACYDVLADRRRRYAVESLGECQTPMAVADLADEVAAREHAAPLADVSDEERERVLISLHHLHLPKLADWEVVEYARERGNVSLTPEGERVRAFLDDVTDVLL</sequence>
<dbReference type="InterPro" id="IPR055768">
    <property type="entry name" value="DUF7344"/>
</dbReference>
<feature type="region of interest" description="Disordered" evidence="1">
    <location>
        <begin position="1"/>
        <end position="26"/>
    </location>
</feature>
<comment type="caution">
    <text evidence="3">The sequence shown here is derived from an EMBL/GenBank/DDBJ whole genome shotgun (WGS) entry which is preliminary data.</text>
</comment>
<evidence type="ECO:0000256" key="1">
    <source>
        <dbReference type="SAM" id="MobiDB-lite"/>
    </source>
</evidence>
<feature type="domain" description="DUF7344" evidence="2">
    <location>
        <begin position="29"/>
        <end position="107"/>
    </location>
</feature>
<keyword evidence="4" id="KW-1185">Reference proteome</keyword>
<protein>
    <submittedName>
        <fullName evidence="3">Permease</fullName>
    </submittedName>
</protein>
<evidence type="ECO:0000313" key="3">
    <source>
        <dbReference type="EMBL" id="MDS0297591.1"/>
    </source>
</evidence>
<evidence type="ECO:0000313" key="4">
    <source>
        <dbReference type="Proteomes" id="UP001257060"/>
    </source>
</evidence>
<organism evidence="3 4">
    <name type="scientific">Halogeometricum salsisoli</name>
    <dbReference type="NCBI Taxonomy" id="2950536"/>
    <lineage>
        <taxon>Archaea</taxon>
        <taxon>Methanobacteriati</taxon>
        <taxon>Methanobacteriota</taxon>
        <taxon>Stenosarchaea group</taxon>
        <taxon>Halobacteria</taxon>
        <taxon>Halobacteriales</taxon>
        <taxon>Haloferacaceae</taxon>
        <taxon>Halogeometricum</taxon>
    </lineage>
</organism>
<feature type="compositionally biased region" description="Polar residues" evidence="1">
    <location>
        <begin position="7"/>
        <end position="19"/>
    </location>
</feature>
<dbReference type="RefSeq" id="WP_310922410.1">
    <property type="nucleotide sequence ID" value="NZ_JAMQOP010000001.1"/>
</dbReference>
<evidence type="ECO:0000259" key="2">
    <source>
        <dbReference type="Pfam" id="PF24035"/>
    </source>
</evidence>
<gene>
    <name evidence="3" type="ORF">NDI76_02395</name>
</gene>
<proteinExistence type="predicted"/>
<name>A0ABU2GAT2_9EURY</name>
<dbReference type="EMBL" id="JAMQOP010000001">
    <property type="protein sequence ID" value="MDS0297591.1"/>
    <property type="molecule type" value="Genomic_DNA"/>
</dbReference>
<dbReference type="Pfam" id="PF24035">
    <property type="entry name" value="DUF7344"/>
    <property type="match status" value="1"/>
</dbReference>
<dbReference type="Proteomes" id="UP001257060">
    <property type="component" value="Unassembled WGS sequence"/>
</dbReference>
<reference evidence="3 4" key="1">
    <citation type="submission" date="2022-06" db="EMBL/GenBank/DDBJ databases">
        <title>Halogeometricum sp. a new haloarchaeum isolate from saline soil.</title>
        <authorList>
            <person name="Strakova D."/>
            <person name="Galisteo C."/>
            <person name="Sanchez-Porro C."/>
            <person name="Ventosa A."/>
        </authorList>
    </citation>
    <scope>NUCLEOTIDE SEQUENCE [LARGE SCALE GENOMIC DNA]</scope>
    <source>
        <strain evidence="3 4">S1BR25-6</strain>
    </source>
</reference>